<protein>
    <submittedName>
        <fullName evidence="3">Transposase for transposon Tn5</fullName>
        <ecNumber evidence="3">3.1.-.-</ecNumber>
    </submittedName>
</protein>
<dbReference type="InterPro" id="IPR038215">
    <property type="entry name" value="TN5-like_N_sf"/>
</dbReference>
<dbReference type="InterPro" id="IPR047768">
    <property type="entry name" value="Tn5p-like"/>
</dbReference>
<keyword evidence="4" id="KW-1185">Reference proteome</keyword>
<dbReference type="InterPro" id="IPR054836">
    <property type="entry name" value="Tn5_transposase"/>
</dbReference>
<dbReference type="Gene3D" id="3.90.350.10">
    <property type="entry name" value="Transposase Inhibitor Protein From Tn5, Chain A, domain 1"/>
    <property type="match status" value="1"/>
</dbReference>
<reference evidence="3 4" key="1">
    <citation type="submission" date="2016-12" db="EMBL/GenBank/DDBJ databases">
        <authorList>
            <person name="Song W.-J."/>
            <person name="Kurnit D.M."/>
        </authorList>
    </citation>
    <scope>NUCLEOTIDE SEQUENCE [LARGE SCALE GENOMIC DNA]</scope>
    <source>
        <strain evidence="3 4">IMCC3135</strain>
    </source>
</reference>
<dbReference type="InterPro" id="IPR012337">
    <property type="entry name" value="RNaseH-like_sf"/>
</dbReference>
<dbReference type="RefSeq" id="WP_088919625.1">
    <property type="nucleotide sequence ID" value="NZ_CP018632.1"/>
</dbReference>
<dbReference type="EMBL" id="CP018632">
    <property type="protein sequence ID" value="ASJ74619.1"/>
    <property type="molecule type" value="Genomic_DNA"/>
</dbReference>
<accession>A0A2Z2NTH3</accession>
<dbReference type="KEGG" id="gai:IMCC3135_22745"/>
<dbReference type="SUPFAM" id="SSF53098">
    <property type="entry name" value="Ribonuclease H-like"/>
    <property type="match status" value="1"/>
</dbReference>
<feature type="domain" description="Transposase Tn5 dimerisation" evidence="1">
    <location>
        <begin position="345"/>
        <end position="444"/>
    </location>
</feature>
<sequence>MGWASEELGGIDLGDARLNKRAALLAERLAESPADSIPHACQGWAEIQAAYRLFNHECVDFWSIMNPHIQCTMQRMSANPVVLCLQDTTTLDFQGQDIDGLGPLQFESQKGMLLHPTYVVTPGREPLGLIDSWNWAREPKQKNGKRPETINESERWVEGYERICESAAQLPDTRCIYVGDRESDMLALMRRAVALDHPADWLVRARHDRALPDGRKLFASVAEQKPSGTVNFRFRPRRGVKERDVVQHVYVQRVTISDKNGDAVEASCVIAREQNPPEGMKPVEWRLLSNRAVEDLDQAAELINWYRARWEIEMYFDILKNGCKVESLQLKRLASLEVALAIFMIVAWRINRLMRLGRQCPGMEASLVFEADEIRAAYAMNRKKVPKDTVPTINEVVRLVAMAGGFIGRKSDGEPGAKTLWRGLEKIMSFADGLRYARANPETG</sequence>
<proteinExistence type="predicted"/>
<dbReference type="InterPro" id="IPR014737">
    <property type="entry name" value="Transposase_Tn5-like_C"/>
</dbReference>
<dbReference type="EC" id="3.1.-.-" evidence="3"/>
<dbReference type="GO" id="GO:0016787">
    <property type="term" value="F:hydrolase activity"/>
    <property type="evidence" value="ECO:0007669"/>
    <property type="project" value="UniProtKB-KW"/>
</dbReference>
<dbReference type="Gene3D" id="1.10.246.40">
    <property type="entry name" value="Tn5 transposase, domain 1"/>
    <property type="match status" value="1"/>
</dbReference>
<feature type="domain" description="Transposase Tn5-like N-terminal" evidence="2">
    <location>
        <begin position="2"/>
        <end position="58"/>
    </location>
</feature>
<dbReference type="NCBIfam" id="NF033590">
    <property type="entry name" value="transpos_IS4_3"/>
    <property type="match status" value="1"/>
</dbReference>
<evidence type="ECO:0000313" key="4">
    <source>
        <dbReference type="Proteomes" id="UP000250079"/>
    </source>
</evidence>
<dbReference type="Proteomes" id="UP000250079">
    <property type="component" value="Chromosome"/>
</dbReference>
<name>A0A2Z2NTH3_9GAMM</name>
<dbReference type="InterPro" id="IPR014735">
    <property type="entry name" value="Transposase_Tn5-like_N"/>
</dbReference>
<evidence type="ECO:0000259" key="2">
    <source>
        <dbReference type="Pfam" id="PF14706"/>
    </source>
</evidence>
<dbReference type="InterPro" id="IPR003201">
    <property type="entry name" value="Transposase_Tn5"/>
</dbReference>
<dbReference type="OrthoDB" id="5647367at2"/>
<organism evidence="3 4">
    <name type="scientific">Granulosicoccus antarcticus IMCC3135</name>
    <dbReference type="NCBI Taxonomy" id="1192854"/>
    <lineage>
        <taxon>Bacteria</taxon>
        <taxon>Pseudomonadati</taxon>
        <taxon>Pseudomonadota</taxon>
        <taxon>Gammaproteobacteria</taxon>
        <taxon>Chromatiales</taxon>
        <taxon>Granulosicoccaceae</taxon>
        <taxon>Granulosicoccus</taxon>
    </lineage>
</organism>
<keyword evidence="3" id="KW-0378">Hydrolase</keyword>
<dbReference type="Gene3D" id="1.10.740.10">
    <property type="entry name" value="Transferase Inhibitor Protein From Tn5, Chain"/>
    <property type="match status" value="1"/>
</dbReference>
<evidence type="ECO:0000313" key="3">
    <source>
        <dbReference type="EMBL" id="ASJ74619.1"/>
    </source>
</evidence>
<dbReference type="AlphaFoldDB" id="A0A2Z2NTH3"/>
<gene>
    <name evidence="3" type="primary">tnpA</name>
    <name evidence="3" type="ORF">IMCC3135_22745</name>
</gene>
<dbReference type="PANTHER" id="PTHR37319">
    <property type="entry name" value="TRANSPOSASE"/>
    <property type="match status" value="1"/>
</dbReference>
<evidence type="ECO:0000259" key="1">
    <source>
        <dbReference type="Pfam" id="PF02281"/>
    </source>
</evidence>
<dbReference type="Pfam" id="PF02281">
    <property type="entry name" value="Dimer_Tnp_Tn5"/>
    <property type="match status" value="1"/>
</dbReference>
<dbReference type="PANTHER" id="PTHR37319:SF1">
    <property type="entry name" value="TRANSPOSASE TN5 DIMERISATION DOMAIN-CONTAINING PROTEIN"/>
    <property type="match status" value="1"/>
</dbReference>
<dbReference type="Pfam" id="PF14706">
    <property type="entry name" value="Tnp_DNA_bind"/>
    <property type="match status" value="1"/>
</dbReference>